<accession>A0ABU2NA18</accession>
<gene>
    <name evidence="2" type="ORF">RM445_14790</name>
</gene>
<name>A0ABU2NA18_9PSEU</name>
<dbReference type="Proteomes" id="UP001183202">
    <property type="component" value="Unassembled WGS sequence"/>
</dbReference>
<organism evidence="2 3">
    <name type="scientific">Pseudonocardia charpentierae</name>
    <dbReference type="NCBI Taxonomy" id="3075545"/>
    <lineage>
        <taxon>Bacteria</taxon>
        <taxon>Bacillati</taxon>
        <taxon>Actinomycetota</taxon>
        <taxon>Actinomycetes</taxon>
        <taxon>Pseudonocardiales</taxon>
        <taxon>Pseudonocardiaceae</taxon>
        <taxon>Pseudonocardia</taxon>
    </lineage>
</organism>
<sequence>MRIYAERPGRALTQLVADVAVIAWVVFVVQSAQVARDLILQLQTPARRLTGAGDAIRGAFDNAATTASGVPFVGDDLARALGSGGTAGDSLASSGREIAATTASVAMAVAAAVVLLGVIPVVAVWLTLRVRWMRAAASARTARSADPDLLALQALTRRSTRQLLRVTPEPGAAWRHGDPAAVAGLAALELDALGLRPRSVRR</sequence>
<keyword evidence="3" id="KW-1185">Reference proteome</keyword>
<keyword evidence="1" id="KW-0472">Membrane</keyword>
<keyword evidence="1" id="KW-0812">Transmembrane</keyword>
<comment type="caution">
    <text evidence="2">The sequence shown here is derived from an EMBL/GenBank/DDBJ whole genome shotgun (WGS) entry which is preliminary data.</text>
</comment>
<keyword evidence="1" id="KW-1133">Transmembrane helix</keyword>
<evidence type="ECO:0000313" key="3">
    <source>
        <dbReference type="Proteomes" id="UP001183202"/>
    </source>
</evidence>
<dbReference type="RefSeq" id="WP_311556822.1">
    <property type="nucleotide sequence ID" value="NZ_JAVREJ010000009.1"/>
</dbReference>
<evidence type="ECO:0008006" key="4">
    <source>
        <dbReference type="Google" id="ProtNLM"/>
    </source>
</evidence>
<dbReference type="EMBL" id="JAVREJ010000009">
    <property type="protein sequence ID" value="MDT0350796.1"/>
    <property type="molecule type" value="Genomic_DNA"/>
</dbReference>
<proteinExistence type="predicted"/>
<evidence type="ECO:0000256" key="1">
    <source>
        <dbReference type="SAM" id="Phobius"/>
    </source>
</evidence>
<protein>
    <recommendedName>
        <fullName evidence="4">Transmembrane protein</fullName>
    </recommendedName>
</protein>
<evidence type="ECO:0000313" key="2">
    <source>
        <dbReference type="EMBL" id="MDT0350796.1"/>
    </source>
</evidence>
<feature type="transmembrane region" description="Helical" evidence="1">
    <location>
        <begin position="12"/>
        <end position="32"/>
    </location>
</feature>
<reference evidence="3" key="1">
    <citation type="submission" date="2023-07" db="EMBL/GenBank/DDBJ databases">
        <title>30 novel species of actinomycetes from the DSMZ collection.</title>
        <authorList>
            <person name="Nouioui I."/>
        </authorList>
    </citation>
    <scope>NUCLEOTIDE SEQUENCE [LARGE SCALE GENOMIC DNA]</scope>
    <source>
        <strain evidence="3">DSM 45834</strain>
    </source>
</reference>
<feature type="transmembrane region" description="Helical" evidence="1">
    <location>
        <begin position="105"/>
        <end position="128"/>
    </location>
</feature>